<dbReference type="InParanoid" id="Q7UY91"/>
<proteinExistence type="predicted"/>
<dbReference type="Proteomes" id="UP000001025">
    <property type="component" value="Chromosome"/>
</dbReference>
<reference evidence="1 2" key="1">
    <citation type="journal article" date="2003" name="Proc. Natl. Acad. Sci. U.S.A.">
        <title>Complete genome sequence of the marine planctomycete Pirellula sp. strain 1.</title>
        <authorList>
            <person name="Gloeckner F.O."/>
            <person name="Kube M."/>
            <person name="Bauer M."/>
            <person name="Teeling H."/>
            <person name="Lombardot T."/>
            <person name="Ludwig W."/>
            <person name="Gade D."/>
            <person name="Beck A."/>
            <person name="Borzym K."/>
            <person name="Heitmann K."/>
            <person name="Rabus R."/>
            <person name="Schlesner H."/>
            <person name="Amann R."/>
            <person name="Reinhardt R."/>
        </authorList>
    </citation>
    <scope>NUCLEOTIDE SEQUENCE [LARGE SCALE GENOMIC DNA]</scope>
    <source>
        <strain evidence="2">DSM 10527 / NCIMB 13988 / SH1</strain>
    </source>
</reference>
<gene>
    <name evidence="1" type="ordered locus">RB795</name>
</gene>
<accession>Q7UY91</accession>
<dbReference type="HOGENOM" id="CLU_2424885_0_0_0"/>
<evidence type="ECO:0000313" key="1">
    <source>
        <dbReference type="EMBL" id="CAD71753.1"/>
    </source>
</evidence>
<dbReference type="STRING" id="243090.RB795"/>
<sequence>MNHRVANIPLFTQIGSLNVAELWRLLHHPRFSQQTIRLMRPIHQHRVTTTSASIRLHVLDRGGTILFRSGPHLPKKRSKNWTTASIWKSSE</sequence>
<dbReference type="KEGG" id="rba:RB795"/>
<organism evidence="1 2">
    <name type="scientific">Rhodopirellula baltica (strain DSM 10527 / NCIMB 13988 / SH1)</name>
    <dbReference type="NCBI Taxonomy" id="243090"/>
    <lineage>
        <taxon>Bacteria</taxon>
        <taxon>Pseudomonadati</taxon>
        <taxon>Planctomycetota</taxon>
        <taxon>Planctomycetia</taxon>
        <taxon>Pirellulales</taxon>
        <taxon>Pirellulaceae</taxon>
        <taxon>Rhodopirellula</taxon>
    </lineage>
</organism>
<name>Q7UY91_RHOBA</name>
<evidence type="ECO:0000313" key="2">
    <source>
        <dbReference type="Proteomes" id="UP000001025"/>
    </source>
</evidence>
<keyword evidence="2" id="KW-1185">Reference proteome</keyword>
<dbReference type="EMBL" id="BX294134">
    <property type="protein sequence ID" value="CAD71753.1"/>
    <property type="molecule type" value="Genomic_DNA"/>
</dbReference>
<protein>
    <submittedName>
        <fullName evidence="1">Uncharacterized protein</fullName>
    </submittedName>
</protein>
<dbReference type="AlphaFoldDB" id="Q7UY91"/>
<dbReference type="EnsemblBacteria" id="CAD71753">
    <property type="protein sequence ID" value="CAD71753"/>
    <property type="gene ID" value="RB795"/>
</dbReference>